<proteinExistence type="predicted"/>
<keyword evidence="4" id="KW-0472">Membrane</keyword>
<reference evidence="6 7" key="1">
    <citation type="submission" date="2016-11" db="EMBL/GenBank/DDBJ databases">
        <title>Trade-off between light-utilization and light-protection in marine flavobacteria.</title>
        <authorList>
            <person name="Kumagai Y."/>
        </authorList>
    </citation>
    <scope>NUCLEOTIDE SEQUENCE [LARGE SCALE GENOMIC DNA]</scope>
    <source>
        <strain evidence="6 7">NBRC 107125</strain>
    </source>
</reference>
<dbReference type="GO" id="GO:1902201">
    <property type="term" value="P:negative regulation of bacterial-type flagellum-dependent cell motility"/>
    <property type="evidence" value="ECO:0007669"/>
    <property type="project" value="TreeGrafter"/>
</dbReference>
<dbReference type="EC" id="2.7.7.65" evidence="2"/>
<dbReference type="RefSeq" id="WP_169713994.1">
    <property type="nucleotide sequence ID" value="NZ_CP019343.1"/>
</dbReference>
<evidence type="ECO:0000256" key="2">
    <source>
        <dbReference type="ARBA" id="ARBA00012528"/>
    </source>
</evidence>
<evidence type="ECO:0000256" key="3">
    <source>
        <dbReference type="ARBA" id="ARBA00034247"/>
    </source>
</evidence>
<comment type="catalytic activity">
    <reaction evidence="3">
        <text>2 GTP = 3',3'-c-di-GMP + 2 diphosphate</text>
        <dbReference type="Rhea" id="RHEA:24898"/>
        <dbReference type="ChEBI" id="CHEBI:33019"/>
        <dbReference type="ChEBI" id="CHEBI:37565"/>
        <dbReference type="ChEBI" id="CHEBI:58805"/>
        <dbReference type="EC" id="2.7.7.65"/>
    </reaction>
</comment>
<sequence>MSPYAAALLPEAAIVSTDSIRFNPHQNASFIKETESPLTIGFMLDNLDSIDWQQPDIRHPIGRTSDIYWFVINLRNDDIRPAYASIRFTQFRAHAFDAWLIRDGEVQERFRGGLSVGLENNPFATLNSIHSTLEQGHSYQILYRVDAREYLYALHFMMETASELEQTRYSFYLQIGVFCGIMLFIALCNFLAFFVLKDFLYLVTCIWIFSMTVHLMSYYASGFRHWVVDIPSLNSEIIFLNYHLSEILGVLFPILFLNTKSNSPKLHKLLLFAVAGLVIMYLFIYDQPLGVATAATEAATVLLLPILFAVTIIAWRNKQAFALYYAMALSILSLYFIALILTGYFFPDKISSVISFVLYVILFQMILISTAQIARVNNIFFQAKISVTDELTGIANRRAFDQQLQQAIKQCSESGTPLSCLIMDIDFFKKYNDTLGHVAGDECLVKISAAIAASLNRQEDTAARYGGEEFAVVLPGADAKSAARVATVILDAIHRLGIPHPDSSVSQSVTLSIGAMTLFADEQTEPKMLIEAADQQLYLAKKAGKDRYCQRSEPAKTEEFV</sequence>
<evidence type="ECO:0000313" key="7">
    <source>
        <dbReference type="Proteomes" id="UP000193450"/>
    </source>
</evidence>
<dbReference type="InterPro" id="IPR043128">
    <property type="entry name" value="Rev_trsase/Diguanyl_cyclase"/>
</dbReference>
<feature type="transmembrane region" description="Helical" evidence="4">
    <location>
        <begin position="171"/>
        <end position="192"/>
    </location>
</feature>
<evidence type="ECO:0000259" key="5">
    <source>
        <dbReference type="PROSITE" id="PS50887"/>
    </source>
</evidence>
<feature type="transmembrane region" description="Helical" evidence="4">
    <location>
        <begin position="291"/>
        <end position="315"/>
    </location>
</feature>
<dbReference type="NCBIfam" id="TIGR00254">
    <property type="entry name" value="GGDEF"/>
    <property type="match status" value="1"/>
</dbReference>
<accession>A0A1X9NAH7</accession>
<feature type="transmembrane region" description="Helical" evidence="4">
    <location>
        <begin position="352"/>
        <end position="374"/>
    </location>
</feature>
<dbReference type="CDD" id="cd01949">
    <property type="entry name" value="GGDEF"/>
    <property type="match status" value="1"/>
</dbReference>
<dbReference type="GO" id="GO:0043709">
    <property type="term" value="P:cell adhesion involved in single-species biofilm formation"/>
    <property type="evidence" value="ECO:0007669"/>
    <property type="project" value="TreeGrafter"/>
</dbReference>
<dbReference type="SMART" id="SM00267">
    <property type="entry name" value="GGDEF"/>
    <property type="match status" value="1"/>
</dbReference>
<dbReference type="Proteomes" id="UP000193450">
    <property type="component" value="Chromosome"/>
</dbReference>
<keyword evidence="4" id="KW-0812">Transmembrane</keyword>
<feature type="transmembrane region" description="Helical" evidence="4">
    <location>
        <begin position="239"/>
        <end position="257"/>
    </location>
</feature>
<evidence type="ECO:0000256" key="1">
    <source>
        <dbReference type="ARBA" id="ARBA00001946"/>
    </source>
</evidence>
<dbReference type="InterPro" id="IPR011622">
    <property type="entry name" value="7TMR_DISM_rcpt_extracell_dom2"/>
</dbReference>
<dbReference type="Gene3D" id="2.60.40.2380">
    <property type="match status" value="1"/>
</dbReference>
<dbReference type="STRING" id="716816.BST96_13555"/>
<feature type="transmembrane region" description="Helical" evidence="4">
    <location>
        <begin position="269"/>
        <end position="285"/>
    </location>
</feature>
<name>A0A1X9NAH7_9GAMM</name>
<dbReference type="Pfam" id="PF07696">
    <property type="entry name" value="7TMR-DISMED2"/>
    <property type="match status" value="1"/>
</dbReference>
<dbReference type="Pfam" id="PF00990">
    <property type="entry name" value="GGDEF"/>
    <property type="match status" value="1"/>
</dbReference>
<dbReference type="GO" id="GO:0052621">
    <property type="term" value="F:diguanylate cyclase activity"/>
    <property type="evidence" value="ECO:0007669"/>
    <property type="project" value="UniProtKB-EC"/>
</dbReference>
<dbReference type="EMBL" id="CP019343">
    <property type="protein sequence ID" value="ARN75048.1"/>
    <property type="molecule type" value="Genomic_DNA"/>
</dbReference>
<dbReference type="InterPro" id="IPR029787">
    <property type="entry name" value="Nucleotide_cyclase"/>
</dbReference>
<gene>
    <name evidence="6" type="ORF">BST96_13555</name>
</gene>
<feature type="transmembrane region" description="Helical" evidence="4">
    <location>
        <begin position="199"/>
        <end position="219"/>
    </location>
</feature>
<dbReference type="PANTHER" id="PTHR45138">
    <property type="entry name" value="REGULATORY COMPONENTS OF SENSORY TRANSDUCTION SYSTEM"/>
    <property type="match status" value="1"/>
</dbReference>
<dbReference type="Gene3D" id="3.30.70.270">
    <property type="match status" value="1"/>
</dbReference>
<dbReference type="InterPro" id="IPR011623">
    <property type="entry name" value="7TMR_DISM_rcpt_extracell_dom1"/>
</dbReference>
<dbReference type="AlphaFoldDB" id="A0A1X9NAH7"/>
<dbReference type="InterPro" id="IPR050469">
    <property type="entry name" value="Diguanylate_Cyclase"/>
</dbReference>
<keyword evidence="4" id="KW-1133">Transmembrane helix</keyword>
<dbReference type="KEGG" id="osg:BST96_13555"/>
<comment type="cofactor">
    <cofactor evidence="1">
        <name>Mg(2+)</name>
        <dbReference type="ChEBI" id="CHEBI:18420"/>
    </cofactor>
</comment>
<dbReference type="PROSITE" id="PS50887">
    <property type="entry name" value="GGDEF"/>
    <property type="match status" value="1"/>
</dbReference>
<protein>
    <recommendedName>
        <fullName evidence="2">diguanylate cyclase</fullName>
        <ecNumber evidence="2">2.7.7.65</ecNumber>
    </recommendedName>
</protein>
<dbReference type="FunFam" id="3.30.70.270:FF:000001">
    <property type="entry name" value="Diguanylate cyclase domain protein"/>
    <property type="match status" value="1"/>
</dbReference>
<dbReference type="PANTHER" id="PTHR45138:SF9">
    <property type="entry name" value="DIGUANYLATE CYCLASE DGCM-RELATED"/>
    <property type="match status" value="1"/>
</dbReference>
<dbReference type="GO" id="GO:0005886">
    <property type="term" value="C:plasma membrane"/>
    <property type="evidence" value="ECO:0007669"/>
    <property type="project" value="TreeGrafter"/>
</dbReference>
<keyword evidence="7" id="KW-1185">Reference proteome</keyword>
<dbReference type="InterPro" id="IPR000160">
    <property type="entry name" value="GGDEF_dom"/>
</dbReference>
<dbReference type="SUPFAM" id="SSF55073">
    <property type="entry name" value="Nucleotide cyclase"/>
    <property type="match status" value="1"/>
</dbReference>
<feature type="transmembrane region" description="Helical" evidence="4">
    <location>
        <begin position="322"/>
        <end position="346"/>
    </location>
</feature>
<dbReference type="Pfam" id="PF07695">
    <property type="entry name" value="7TMR-DISM_7TM"/>
    <property type="match status" value="1"/>
</dbReference>
<evidence type="ECO:0000313" key="6">
    <source>
        <dbReference type="EMBL" id="ARN75048.1"/>
    </source>
</evidence>
<evidence type="ECO:0000256" key="4">
    <source>
        <dbReference type="SAM" id="Phobius"/>
    </source>
</evidence>
<feature type="domain" description="GGDEF" evidence="5">
    <location>
        <begin position="416"/>
        <end position="553"/>
    </location>
</feature>
<organism evidence="6 7">
    <name type="scientific">Oceanicoccus sagamiensis</name>
    <dbReference type="NCBI Taxonomy" id="716816"/>
    <lineage>
        <taxon>Bacteria</taxon>
        <taxon>Pseudomonadati</taxon>
        <taxon>Pseudomonadota</taxon>
        <taxon>Gammaproteobacteria</taxon>
        <taxon>Cellvibrionales</taxon>
        <taxon>Spongiibacteraceae</taxon>
        <taxon>Oceanicoccus</taxon>
    </lineage>
</organism>